<sequence length="178" mass="19844">MKNLSTAKAQPGKTDRSRYRPVHGTELHKGFYCDNNNYANLKEIDYDGHLAQIDDDEEHLTSAGCLLEGSCQAFAMQVEEILGYEAFIIKECNGKGHHVFCQATLEGKIALIDARGVTTSFDEFMEVAGEFVKGPFVIRRINENDIAGWQSSSDNSHEEHLALAEAVIKANIECYKID</sequence>
<gene>
    <name evidence="2" type="ORF">GBB63_11425</name>
</gene>
<reference evidence="2 3" key="1">
    <citation type="journal article" date="2019" name="Nat. Med.">
        <title>A library of human gut bacterial isolates paired with longitudinal multiomics data enables mechanistic microbiome research.</title>
        <authorList>
            <person name="Poyet M."/>
            <person name="Groussin M."/>
            <person name="Gibbons S.M."/>
            <person name="Avila-Pacheco J."/>
            <person name="Jiang X."/>
            <person name="Kearney S.M."/>
            <person name="Perrotta A.R."/>
            <person name="Berdy B."/>
            <person name="Zhao S."/>
            <person name="Lieberman T.D."/>
            <person name="Swanson P.K."/>
            <person name="Smith M."/>
            <person name="Roesemann S."/>
            <person name="Alexander J.E."/>
            <person name="Rich S.A."/>
            <person name="Livny J."/>
            <person name="Vlamakis H."/>
            <person name="Clish C."/>
            <person name="Bullock K."/>
            <person name="Deik A."/>
            <person name="Scott J."/>
            <person name="Pierce K.A."/>
            <person name="Xavier R.J."/>
            <person name="Alm E.J."/>
        </authorList>
    </citation>
    <scope>NUCLEOTIDE SEQUENCE [LARGE SCALE GENOMIC DNA]</scope>
    <source>
        <strain evidence="2 3">BIOML-A55</strain>
    </source>
</reference>
<protein>
    <submittedName>
        <fullName evidence="2">Uncharacterized protein</fullName>
    </submittedName>
</protein>
<proteinExistence type="predicted"/>
<evidence type="ECO:0000256" key="1">
    <source>
        <dbReference type="SAM" id="MobiDB-lite"/>
    </source>
</evidence>
<evidence type="ECO:0000313" key="2">
    <source>
        <dbReference type="EMBL" id="KAB7355851.1"/>
    </source>
</evidence>
<organism evidence="2 3">
    <name type="scientific">Bifidobacterium longum</name>
    <dbReference type="NCBI Taxonomy" id="216816"/>
    <lineage>
        <taxon>Bacteria</taxon>
        <taxon>Bacillati</taxon>
        <taxon>Actinomycetota</taxon>
        <taxon>Actinomycetes</taxon>
        <taxon>Bifidobacteriales</taxon>
        <taxon>Bifidobacteriaceae</taxon>
        <taxon>Bifidobacterium</taxon>
    </lineage>
</organism>
<evidence type="ECO:0000313" key="3">
    <source>
        <dbReference type="Proteomes" id="UP000460881"/>
    </source>
</evidence>
<comment type="caution">
    <text evidence="2">The sequence shown here is derived from an EMBL/GenBank/DDBJ whole genome shotgun (WGS) entry which is preliminary data.</text>
</comment>
<dbReference type="Proteomes" id="UP000460881">
    <property type="component" value="Unassembled WGS sequence"/>
</dbReference>
<feature type="region of interest" description="Disordered" evidence="1">
    <location>
        <begin position="1"/>
        <end position="20"/>
    </location>
</feature>
<name>A0A9P4B9X0_BIFLN</name>
<dbReference type="EMBL" id="WDRC01000054">
    <property type="protein sequence ID" value="KAB7355851.1"/>
    <property type="molecule type" value="Genomic_DNA"/>
</dbReference>
<dbReference type="AlphaFoldDB" id="A0A9P4B9X0"/>
<accession>A0A9P4B9X0</accession>